<dbReference type="SUPFAM" id="SSF53474">
    <property type="entry name" value="alpha/beta-Hydrolases"/>
    <property type="match status" value="1"/>
</dbReference>
<dbReference type="GeneID" id="25315442"/>
<dbReference type="InterPro" id="IPR029058">
    <property type="entry name" value="AB_hydrolase_fold"/>
</dbReference>
<dbReference type="Gene3D" id="3.40.50.1820">
    <property type="entry name" value="alpha/beta hydrolase"/>
    <property type="match status" value="1"/>
</dbReference>
<dbReference type="AlphaFoldDB" id="A0A0F4YXR3"/>
<name>A0A0F4YXR3_RASE3</name>
<dbReference type="InterPro" id="IPR052897">
    <property type="entry name" value="Sec-Metab_Biosynth_Hydrolase"/>
</dbReference>
<reference evidence="2 3" key="1">
    <citation type="submission" date="2015-04" db="EMBL/GenBank/DDBJ databases">
        <authorList>
            <person name="Heijne W.H."/>
            <person name="Fedorova N.D."/>
            <person name="Nierman W.C."/>
            <person name="Vollebregt A.W."/>
            <person name="Zhao Z."/>
            <person name="Wu L."/>
            <person name="Kumar M."/>
            <person name="Stam H."/>
            <person name="van den Berg M.A."/>
            <person name="Pel H.J."/>
        </authorList>
    </citation>
    <scope>NUCLEOTIDE SEQUENCE [LARGE SCALE GENOMIC DNA]</scope>
    <source>
        <strain evidence="2 3">CBS 393.64</strain>
    </source>
</reference>
<dbReference type="OrthoDB" id="1263307at2759"/>
<dbReference type="InterPro" id="IPR000073">
    <property type="entry name" value="AB_hydrolase_1"/>
</dbReference>
<dbReference type="PANTHER" id="PTHR37017:SF11">
    <property type="entry name" value="ESTERASE_LIPASE_THIOESTERASE DOMAIN-CONTAINING PROTEIN"/>
    <property type="match status" value="1"/>
</dbReference>
<feature type="domain" description="AB hydrolase-1" evidence="1">
    <location>
        <begin position="9"/>
        <end position="241"/>
    </location>
</feature>
<dbReference type="EMBL" id="LASV01000120">
    <property type="protein sequence ID" value="KKA22875.1"/>
    <property type="molecule type" value="Genomic_DNA"/>
</dbReference>
<gene>
    <name evidence="2" type="ORF">T310_3092</name>
</gene>
<evidence type="ECO:0000313" key="2">
    <source>
        <dbReference type="EMBL" id="KKA22875.1"/>
    </source>
</evidence>
<dbReference type="STRING" id="1408163.A0A0F4YXR3"/>
<sequence length="269" mass="29259">MSTATKPTIVIVQGSFQTPLFYGALLTGLLDAGYPVIHPRLPSCTNVDDADFPTRTLTDDSLAVTVAIQRLVEAEGKTVVVVMHSYGGLVGSNAIPEELSYSYRQSRGFAGGVIHLFYFCAFILGKGQSVLGVFGESPNNDVRPDGRFCIRNGAKILFNDLPDSEAALWESRLIPQSYKVQTTPLTRAAYEYIPSTYLITENDRAVPVRFQEMFAATIKAQVVRCSSGHSPMLSQPAVLVEKITAAVEGALRRAGPGFHSLCNKRSNPR</sequence>
<dbReference type="Proteomes" id="UP000053958">
    <property type="component" value="Unassembled WGS sequence"/>
</dbReference>
<accession>A0A0F4YXR3</accession>
<dbReference type="Pfam" id="PF12697">
    <property type="entry name" value="Abhydrolase_6"/>
    <property type="match status" value="1"/>
</dbReference>
<dbReference type="RefSeq" id="XP_013329487.1">
    <property type="nucleotide sequence ID" value="XM_013474033.1"/>
</dbReference>
<evidence type="ECO:0000313" key="3">
    <source>
        <dbReference type="Proteomes" id="UP000053958"/>
    </source>
</evidence>
<keyword evidence="3" id="KW-1185">Reference proteome</keyword>
<comment type="caution">
    <text evidence="2">The sequence shown here is derived from an EMBL/GenBank/DDBJ whole genome shotgun (WGS) entry which is preliminary data.</text>
</comment>
<proteinExistence type="predicted"/>
<organism evidence="2 3">
    <name type="scientific">Rasamsonia emersonii (strain ATCC 16479 / CBS 393.64 / IMI 116815)</name>
    <dbReference type="NCBI Taxonomy" id="1408163"/>
    <lineage>
        <taxon>Eukaryota</taxon>
        <taxon>Fungi</taxon>
        <taxon>Dikarya</taxon>
        <taxon>Ascomycota</taxon>
        <taxon>Pezizomycotina</taxon>
        <taxon>Eurotiomycetes</taxon>
        <taxon>Eurotiomycetidae</taxon>
        <taxon>Eurotiales</taxon>
        <taxon>Trichocomaceae</taxon>
        <taxon>Rasamsonia</taxon>
    </lineage>
</organism>
<evidence type="ECO:0000259" key="1">
    <source>
        <dbReference type="Pfam" id="PF12697"/>
    </source>
</evidence>
<dbReference type="PANTHER" id="PTHR37017">
    <property type="entry name" value="AB HYDROLASE-1 DOMAIN-CONTAINING PROTEIN-RELATED"/>
    <property type="match status" value="1"/>
</dbReference>
<protein>
    <recommendedName>
        <fullName evidence="1">AB hydrolase-1 domain-containing protein</fullName>
    </recommendedName>
</protein>